<feature type="domain" description="Protein CPL1-like" evidence="2">
    <location>
        <begin position="196"/>
        <end position="263"/>
    </location>
</feature>
<accession>A0A2U9Q1W0</accession>
<name>A0A2U9Q1W0_LENED</name>
<dbReference type="InterPro" id="IPR038955">
    <property type="entry name" value="PriA/CPL1_fungi"/>
</dbReference>
<proteinExistence type="predicted"/>
<gene>
    <name evidence="3" type="primary">PriA</name>
</gene>
<dbReference type="EMBL" id="MF537768">
    <property type="protein sequence ID" value="AWT58074.1"/>
    <property type="molecule type" value="Genomic_DNA"/>
</dbReference>
<evidence type="ECO:0000313" key="3">
    <source>
        <dbReference type="EMBL" id="AWT58074.1"/>
    </source>
</evidence>
<dbReference type="PANTHER" id="PTHR35192">
    <property type="entry name" value="PROTEIN, PUTATIVE-RELATED"/>
    <property type="match status" value="1"/>
</dbReference>
<feature type="chain" id="PRO_5016095583" evidence="1">
    <location>
        <begin position="18"/>
        <end position="313"/>
    </location>
</feature>
<evidence type="ECO:0000259" key="2">
    <source>
        <dbReference type="Pfam" id="PF21671"/>
    </source>
</evidence>
<evidence type="ECO:0000256" key="1">
    <source>
        <dbReference type="SAM" id="SignalP"/>
    </source>
</evidence>
<dbReference type="AlphaFoldDB" id="A0A2U9Q1W0"/>
<keyword evidence="1" id="KW-0732">Signal</keyword>
<sequence>MRFAAFVLLSAICGTSAEAIESLLRRGSTTEVCACISEDLRLDSYFGGRKVTAGVLEACICESEVSTFVAGNSVCKNGVDMIGKTVIEVVVTKLIKNTSNKQTCTFPEHSTPACTASNKCGFTCGDGYSVVKKNGQSTCACAHPKSVCNGKCASSCPSGRSLPEKRDHLHWGQQTQRTCRPGWAACGIAGGGVRQWECIDIKNDLESCGGCPMDVVASDGKPGLGVDCTIIPGVSDVSCQSGRCAVEKCMPGYAVSRDGRHCVPQEVNLSDSSPHYIHHFDNTPTQKGTLGGKIVAAAAAAAAFGIEHLPFSD</sequence>
<feature type="signal peptide" evidence="1">
    <location>
        <begin position="1"/>
        <end position="17"/>
    </location>
</feature>
<reference evidence="3" key="2">
    <citation type="journal article" date="2018" name="J. Microbiol.">
        <title>Diversity of A mating type in Lentinula edodes and mating type preference in the cultivated strains.</title>
        <authorList>
            <person name="Ha B."/>
            <person name="Kim S."/>
            <person name="Kim M."/>
            <person name="Moon Y.J."/>
            <person name="Song Y."/>
            <person name="Ryu J.S."/>
            <person name="Ryu H."/>
            <person name="Ro H.S."/>
        </authorList>
    </citation>
    <scope>NUCLEOTIDE SEQUENCE</scope>
    <source>
        <strain evidence="3">B17</strain>
    </source>
</reference>
<dbReference type="InterPro" id="IPR048661">
    <property type="entry name" value="CPL1-like"/>
</dbReference>
<protein>
    <submittedName>
        <fullName evidence="3">PriA</fullName>
    </submittedName>
</protein>
<dbReference type="Pfam" id="PF21671">
    <property type="entry name" value="CPL1-like"/>
    <property type="match status" value="1"/>
</dbReference>
<dbReference type="PANTHER" id="PTHR35192:SF2">
    <property type="entry name" value="APPLE DOMAIN-CONTAINING PROTEIN"/>
    <property type="match status" value="1"/>
</dbReference>
<reference evidence="3" key="1">
    <citation type="submission" date="2017-07" db="EMBL/GenBank/DDBJ databases">
        <authorList>
            <person name="Sun Z.S."/>
            <person name="Albrecht U."/>
            <person name="Echele G."/>
            <person name="Lee C.C."/>
        </authorList>
    </citation>
    <scope>NUCLEOTIDE SEQUENCE</scope>
    <source>
        <strain evidence="3">B17</strain>
    </source>
</reference>
<organism evidence="3">
    <name type="scientific">Lentinula edodes</name>
    <name type="common">Shiitake mushroom</name>
    <name type="synonym">Lentinus edodes</name>
    <dbReference type="NCBI Taxonomy" id="5353"/>
    <lineage>
        <taxon>Eukaryota</taxon>
        <taxon>Fungi</taxon>
        <taxon>Dikarya</taxon>
        <taxon>Basidiomycota</taxon>
        <taxon>Agaricomycotina</taxon>
        <taxon>Agaricomycetes</taxon>
        <taxon>Agaricomycetidae</taxon>
        <taxon>Agaricales</taxon>
        <taxon>Marasmiineae</taxon>
        <taxon>Omphalotaceae</taxon>
        <taxon>Lentinula</taxon>
    </lineage>
</organism>